<feature type="coiled-coil region" evidence="1">
    <location>
        <begin position="87"/>
        <end position="121"/>
    </location>
</feature>
<dbReference type="InterPro" id="IPR050739">
    <property type="entry name" value="MFP"/>
</dbReference>
<dbReference type="AlphaFoldDB" id="A0A853GSW0"/>
<dbReference type="Pfam" id="PF25963">
    <property type="entry name" value="Beta-barrel_AAEA"/>
    <property type="match status" value="1"/>
</dbReference>
<dbReference type="Gene3D" id="2.40.50.100">
    <property type="match status" value="1"/>
</dbReference>
<proteinExistence type="predicted"/>
<dbReference type="PANTHER" id="PTHR30386:SF24">
    <property type="entry name" value="MULTIDRUG RESISTANCE EFFLUX PUMP"/>
    <property type="match status" value="1"/>
</dbReference>
<dbReference type="Pfam" id="PF25917">
    <property type="entry name" value="BSH_RND"/>
    <property type="match status" value="1"/>
</dbReference>
<evidence type="ECO:0000256" key="1">
    <source>
        <dbReference type="SAM" id="Coils"/>
    </source>
</evidence>
<evidence type="ECO:0000313" key="4">
    <source>
        <dbReference type="EMBL" id="NYT85291.1"/>
    </source>
</evidence>
<dbReference type="Gene3D" id="1.10.287.470">
    <property type="entry name" value="Helix hairpin bin"/>
    <property type="match status" value="2"/>
</dbReference>
<evidence type="ECO:0000259" key="3">
    <source>
        <dbReference type="Pfam" id="PF25963"/>
    </source>
</evidence>
<organism evidence="4 5">
    <name type="scientific">Pollutimonas harenae</name>
    <dbReference type="NCBI Taxonomy" id="657015"/>
    <lineage>
        <taxon>Bacteria</taxon>
        <taxon>Pseudomonadati</taxon>
        <taxon>Pseudomonadota</taxon>
        <taxon>Betaproteobacteria</taxon>
        <taxon>Burkholderiales</taxon>
        <taxon>Alcaligenaceae</taxon>
        <taxon>Pollutimonas</taxon>
    </lineage>
</organism>
<evidence type="ECO:0000259" key="2">
    <source>
        <dbReference type="Pfam" id="PF25917"/>
    </source>
</evidence>
<feature type="domain" description="Multidrug resistance protein MdtA-like barrel-sandwich hybrid" evidence="2">
    <location>
        <begin position="50"/>
        <end position="243"/>
    </location>
</feature>
<dbReference type="EMBL" id="JACCEV010000001">
    <property type="protein sequence ID" value="NYT85291.1"/>
    <property type="molecule type" value="Genomic_DNA"/>
</dbReference>
<dbReference type="RefSeq" id="WP_130037050.1">
    <property type="nucleotide sequence ID" value="NZ_JACCEV010000001.1"/>
</dbReference>
<comment type="caution">
    <text evidence="4">The sequence shown here is derived from an EMBL/GenBank/DDBJ whole genome shotgun (WGS) entry which is preliminary data.</text>
</comment>
<dbReference type="OrthoDB" id="9811754at2"/>
<dbReference type="Gene3D" id="2.40.30.170">
    <property type="match status" value="1"/>
</dbReference>
<dbReference type="Proteomes" id="UP000554144">
    <property type="component" value="Unassembled WGS sequence"/>
</dbReference>
<feature type="domain" description="p-hydroxybenzoic acid efflux pump subunit AaeA-like beta-barrel" evidence="3">
    <location>
        <begin position="248"/>
        <end position="340"/>
    </location>
</feature>
<sequence>MALPKKAKIISAVLLLVVAISSALYLNRSESSASTQTTNDAYVQADLTMVAPQVAGVVDEVLIEDNQHVKKGQLLFTIDDRDFVVAVNATKAQVSSARATIAGLEARLMQQRSTIRQAQAAVAVSDASLKLARANRKRYRNLAKDGSGTMQALQQAEAQLNIQLAGLETNQAGLEIARQQVSILKADLAKVRAGLSQAQAAQVAAELKLSYTRIIAPISGTVGKRSVRVGSFVHIGQPLLAIVPLDAVYIRANFRETQLARVQEGQAVDIEVDALPGDVLKGTVDSVGPASGVSYSPIAPHNATGNFTKIVQRLPVRIRIDPGQPSAAKLRVGMSTTPMIRIESMSGSTR</sequence>
<dbReference type="InterPro" id="IPR058625">
    <property type="entry name" value="MdtA-like_BSH"/>
</dbReference>
<dbReference type="PANTHER" id="PTHR30386">
    <property type="entry name" value="MEMBRANE FUSION SUBUNIT OF EMRAB-TOLC MULTIDRUG EFFLUX PUMP"/>
    <property type="match status" value="1"/>
</dbReference>
<dbReference type="InterPro" id="IPR058634">
    <property type="entry name" value="AaeA-lik-b-barrel"/>
</dbReference>
<keyword evidence="5" id="KW-1185">Reference proteome</keyword>
<protein>
    <submittedName>
        <fullName evidence="4">HlyD family secretion protein</fullName>
    </submittedName>
</protein>
<dbReference type="GO" id="GO:0055085">
    <property type="term" value="P:transmembrane transport"/>
    <property type="evidence" value="ECO:0007669"/>
    <property type="project" value="InterPro"/>
</dbReference>
<keyword evidence="1" id="KW-0175">Coiled coil</keyword>
<name>A0A853GSW0_9BURK</name>
<reference evidence="4 5" key="1">
    <citation type="submission" date="2020-07" db="EMBL/GenBank/DDBJ databases">
        <title>Taxonomic revisions and descriptions of new bacterial species based on genomic comparisons in the high-G+C-content subgroup of the family Alcaligenaceae.</title>
        <authorList>
            <person name="Szabo A."/>
            <person name="Felfoldi T."/>
        </authorList>
    </citation>
    <scope>NUCLEOTIDE SEQUENCE [LARGE SCALE GENOMIC DNA]</scope>
    <source>
        <strain evidence="4 5">DSM 25667</strain>
    </source>
</reference>
<dbReference type="SUPFAM" id="SSF111369">
    <property type="entry name" value="HlyD-like secretion proteins"/>
    <property type="match status" value="2"/>
</dbReference>
<evidence type="ECO:0000313" key="5">
    <source>
        <dbReference type="Proteomes" id="UP000554144"/>
    </source>
</evidence>
<accession>A0A853GSW0</accession>
<gene>
    <name evidence="4" type="ORF">H0A62_06710</name>
</gene>